<evidence type="ECO:0000259" key="9">
    <source>
        <dbReference type="SMART" id="SM00363"/>
    </source>
</evidence>
<keyword evidence="6" id="KW-0694">RNA-binding</keyword>
<feature type="domain" description="RNA-binding S4" evidence="9">
    <location>
        <begin position="7"/>
        <end position="67"/>
    </location>
</feature>
<dbReference type="InterPro" id="IPR018496">
    <property type="entry name" value="PsdUridine_synth_RsuA/RluB_CS"/>
</dbReference>
<comment type="catalytic activity">
    <reaction evidence="4">
        <text>uridine(35) in tRNA(Tyr) = pseudouridine(35) in tRNA(Tyr)</text>
        <dbReference type="Rhea" id="RHEA:60556"/>
        <dbReference type="Rhea" id="RHEA-COMP:15607"/>
        <dbReference type="Rhea" id="RHEA-COMP:15608"/>
        <dbReference type="ChEBI" id="CHEBI:65314"/>
        <dbReference type="ChEBI" id="CHEBI:65315"/>
    </reaction>
</comment>
<dbReference type="FunFam" id="3.10.290.10:FF:000003">
    <property type="entry name" value="Pseudouridine synthase"/>
    <property type="match status" value="1"/>
</dbReference>
<evidence type="ECO:0000256" key="4">
    <source>
        <dbReference type="ARBA" id="ARBA00036390"/>
    </source>
</evidence>
<keyword evidence="2" id="KW-0698">rRNA processing</keyword>
<evidence type="ECO:0000256" key="3">
    <source>
        <dbReference type="ARBA" id="ARBA00023235"/>
    </source>
</evidence>
<dbReference type="GeneID" id="35870204"/>
<dbReference type="PROSITE" id="PS01149">
    <property type="entry name" value="PSI_RSU"/>
    <property type="match status" value="1"/>
</dbReference>
<dbReference type="InterPro" id="IPR006145">
    <property type="entry name" value="PsdUridine_synth_RsuA/RluA"/>
</dbReference>
<dbReference type="CDD" id="cd00165">
    <property type="entry name" value="S4"/>
    <property type="match status" value="1"/>
</dbReference>
<evidence type="ECO:0000313" key="11">
    <source>
        <dbReference type="Proteomes" id="UP000182692"/>
    </source>
</evidence>
<dbReference type="PANTHER" id="PTHR47683">
    <property type="entry name" value="PSEUDOURIDINE SYNTHASE FAMILY PROTEIN-RELATED"/>
    <property type="match status" value="1"/>
</dbReference>
<feature type="compositionally biased region" description="Basic and acidic residues" evidence="8">
    <location>
        <begin position="294"/>
        <end position="386"/>
    </location>
</feature>
<reference evidence="10 11" key="1">
    <citation type="submission" date="2016-10" db="EMBL/GenBank/DDBJ databases">
        <authorList>
            <person name="de Groot N.N."/>
        </authorList>
    </citation>
    <scope>NUCLEOTIDE SEQUENCE [LARGE SCALE GENOMIC DNA]</scope>
    <source>
        <strain evidence="10 11">DSM 15893</strain>
    </source>
</reference>
<dbReference type="RefSeq" id="WP_074926811.1">
    <property type="nucleotide sequence ID" value="NZ_FOWR01000013.1"/>
</dbReference>
<dbReference type="NCBIfam" id="TIGR00093">
    <property type="entry name" value="pseudouridine synthase"/>
    <property type="match status" value="1"/>
</dbReference>
<dbReference type="GO" id="GO:0160138">
    <property type="term" value="F:23S rRNA pseudouridine(2604) synthase activity"/>
    <property type="evidence" value="ECO:0007669"/>
    <property type="project" value="UniProtKB-EC"/>
</dbReference>
<dbReference type="Pfam" id="PF01479">
    <property type="entry name" value="S4"/>
    <property type="match status" value="1"/>
</dbReference>
<feature type="compositionally biased region" description="Polar residues" evidence="8">
    <location>
        <begin position="263"/>
        <end position="273"/>
    </location>
</feature>
<feature type="compositionally biased region" description="Basic and acidic residues" evidence="8">
    <location>
        <begin position="395"/>
        <end position="405"/>
    </location>
</feature>
<dbReference type="GO" id="GO:0000455">
    <property type="term" value="P:enzyme-directed rRNA pseudouridine synthesis"/>
    <property type="evidence" value="ECO:0007669"/>
    <property type="project" value="UniProtKB-ARBA"/>
</dbReference>
<proteinExistence type="inferred from homology"/>
<organism evidence="10 11">
    <name type="scientific">Enterovibrio norvegicus DSM 15893</name>
    <dbReference type="NCBI Taxonomy" id="1121869"/>
    <lineage>
        <taxon>Bacteria</taxon>
        <taxon>Pseudomonadati</taxon>
        <taxon>Pseudomonadota</taxon>
        <taxon>Gammaproteobacteria</taxon>
        <taxon>Vibrionales</taxon>
        <taxon>Vibrionaceae</taxon>
        <taxon>Enterovibrio</taxon>
    </lineage>
</organism>
<dbReference type="Proteomes" id="UP000182692">
    <property type="component" value="Unassembled WGS sequence"/>
</dbReference>
<dbReference type="PROSITE" id="PS50889">
    <property type="entry name" value="S4"/>
    <property type="match status" value="1"/>
</dbReference>
<evidence type="ECO:0000256" key="8">
    <source>
        <dbReference type="SAM" id="MobiDB-lite"/>
    </source>
</evidence>
<dbReference type="InterPro" id="IPR002942">
    <property type="entry name" value="S4_RNA-bd"/>
</dbReference>
<comment type="similarity">
    <text evidence="1 7">Belongs to the pseudouridine synthase RsuA family.</text>
</comment>
<feature type="region of interest" description="Disordered" evidence="8">
    <location>
        <begin position="238"/>
        <end position="458"/>
    </location>
</feature>
<name>A0A1I5PRL6_9GAMM</name>
<evidence type="ECO:0000256" key="7">
    <source>
        <dbReference type="RuleBase" id="RU003887"/>
    </source>
</evidence>
<accession>A0A1I5PRL6</accession>
<dbReference type="EC" id="5.4.99.-" evidence="7"/>
<dbReference type="Gene3D" id="3.30.70.580">
    <property type="entry name" value="Pseudouridine synthase I, catalytic domain, N-terminal subdomain"/>
    <property type="match status" value="1"/>
</dbReference>
<evidence type="ECO:0000256" key="2">
    <source>
        <dbReference type="ARBA" id="ARBA00022552"/>
    </source>
</evidence>
<dbReference type="InterPro" id="IPR020103">
    <property type="entry name" value="PsdUridine_synth_cat_dom_sf"/>
</dbReference>
<dbReference type="InterPro" id="IPR020094">
    <property type="entry name" value="TruA/RsuA/RluB/E/F_N"/>
</dbReference>
<protein>
    <recommendedName>
        <fullName evidence="7">Pseudouridine synthase</fullName>
        <ecNumber evidence="7">5.4.99.-</ecNumber>
    </recommendedName>
</protein>
<dbReference type="PANTHER" id="PTHR47683:SF2">
    <property type="entry name" value="RNA-BINDING S4 DOMAIN-CONTAINING PROTEIN"/>
    <property type="match status" value="1"/>
</dbReference>
<dbReference type="InterPro" id="IPR042092">
    <property type="entry name" value="PsdUridine_s_RsuA/RluB/E/F_cat"/>
</dbReference>
<feature type="compositionally biased region" description="Basic and acidic residues" evidence="8">
    <location>
        <begin position="418"/>
        <end position="442"/>
    </location>
</feature>
<dbReference type="Gene3D" id="3.10.290.10">
    <property type="entry name" value="RNA-binding S4 domain"/>
    <property type="match status" value="1"/>
</dbReference>
<dbReference type="Gene3D" id="3.30.70.1560">
    <property type="entry name" value="Alpha-L RNA-binding motif"/>
    <property type="match status" value="1"/>
</dbReference>
<evidence type="ECO:0000313" key="10">
    <source>
        <dbReference type="EMBL" id="SFP36151.1"/>
    </source>
</evidence>
<dbReference type="STRING" id="1121869.SAMN03084138_01999"/>
<dbReference type="AlphaFoldDB" id="A0A1I5PRL6"/>
<dbReference type="NCBIfam" id="NF007784">
    <property type="entry name" value="PRK10475.1"/>
    <property type="match status" value="1"/>
</dbReference>
<comment type="catalytic activity">
    <reaction evidence="5">
        <text>uridine(2604) in 23S rRNA = pseudouridine(2604) in 23S rRNA</text>
        <dbReference type="Rhea" id="RHEA:38875"/>
        <dbReference type="Rhea" id="RHEA-COMP:10093"/>
        <dbReference type="Rhea" id="RHEA-COMP:10094"/>
        <dbReference type="ChEBI" id="CHEBI:65314"/>
        <dbReference type="ChEBI" id="CHEBI:65315"/>
        <dbReference type="EC" id="5.4.99.21"/>
    </reaction>
</comment>
<feature type="compositionally biased region" description="Low complexity" evidence="8">
    <location>
        <begin position="408"/>
        <end position="417"/>
    </location>
</feature>
<dbReference type="FunFam" id="3.30.70.1560:FF:000002">
    <property type="entry name" value="Pseudouridine synthase"/>
    <property type="match status" value="1"/>
</dbReference>
<keyword evidence="3 7" id="KW-0413">Isomerase</keyword>
<dbReference type="EMBL" id="FOWR01000013">
    <property type="protein sequence ID" value="SFP36151.1"/>
    <property type="molecule type" value="Genomic_DNA"/>
</dbReference>
<dbReference type="InterPro" id="IPR000748">
    <property type="entry name" value="PsdUridine_synth_RsuA/RluB/E/F"/>
</dbReference>
<dbReference type="SUPFAM" id="SSF55174">
    <property type="entry name" value="Alpha-L RNA-binding motif"/>
    <property type="match status" value="1"/>
</dbReference>
<dbReference type="OrthoDB" id="9807213at2"/>
<dbReference type="CDD" id="cd02554">
    <property type="entry name" value="PseudoU_synth_RluF"/>
    <property type="match status" value="1"/>
</dbReference>
<dbReference type="SMART" id="SM00363">
    <property type="entry name" value="S4"/>
    <property type="match status" value="1"/>
</dbReference>
<dbReference type="InterPro" id="IPR036986">
    <property type="entry name" value="S4_RNA-bd_sf"/>
</dbReference>
<dbReference type="GO" id="GO:0003723">
    <property type="term" value="F:RNA binding"/>
    <property type="evidence" value="ECO:0007669"/>
    <property type="project" value="UniProtKB-KW"/>
</dbReference>
<evidence type="ECO:0000256" key="5">
    <source>
        <dbReference type="ARBA" id="ARBA00036535"/>
    </source>
</evidence>
<sequence length="458" mass="51592">MNTNSGIRLNKFISDSGFCSRREADKFIEQRKVTINGIVPELGTKVMPGDEVLVNNQRIDTVPENKSDRVYIAYNKPIGITCTTARNVSGNIVDAIRHPKRIFPIGRLDKPSEGLIFLTSDGDIVNKILRAGNNHEKEYIVTVDKPITPKFVELMSNGIPILDTVTKPCFVERQSKFVFKIILTQGLNRQIRRMCEYLGFEVTKLKRIRIMNVKLGTLKLGEWRELTEKEMDEINNAVAHSKSTFEPDADYENNDIASGDVKTGSSDAAQENLKSGKISFAKPKAKSKLGQRAGHGDKRSFSKDRPARDGARRDGFNKDGNRQGGQRSDRSRSDSDRNENGRPEHRADRDRNRSDRGRNENNRSDRHRAEGGRSDNRRPNSDRSGSDRPNSNQPRSDRPKSDRPNANRSGGRPSQGRPGDKRREGGNKDGNRSDNNARREGPRNSGAPNNRRPKDRRP</sequence>
<dbReference type="Pfam" id="PF00849">
    <property type="entry name" value="PseudoU_synth_2"/>
    <property type="match status" value="1"/>
</dbReference>
<gene>
    <name evidence="10" type="ORF">SAMN03084138_01999</name>
</gene>
<evidence type="ECO:0000256" key="1">
    <source>
        <dbReference type="ARBA" id="ARBA00008348"/>
    </source>
</evidence>
<evidence type="ECO:0000256" key="6">
    <source>
        <dbReference type="PROSITE-ProRule" id="PRU00182"/>
    </source>
</evidence>
<dbReference type="InterPro" id="IPR050343">
    <property type="entry name" value="RsuA_PseudoU_synthase"/>
</dbReference>
<dbReference type="SUPFAM" id="SSF55120">
    <property type="entry name" value="Pseudouridine synthase"/>
    <property type="match status" value="1"/>
</dbReference>